<organism evidence="1 2">
    <name type="scientific">Panagrolaimus sp. JU765</name>
    <dbReference type="NCBI Taxonomy" id="591449"/>
    <lineage>
        <taxon>Eukaryota</taxon>
        <taxon>Metazoa</taxon>
        <taxon>Ecdysozoa</taxon>
        <taxon>Nematoda</taxon>
        <taxon>Chromadorea</taxon>
        <taxon>Rhabditida</taxon>
        <taxon>Tylenchina</taxon>
        <taxon>Panagrolaimomorpha</taxon>
        <taxon>Panagrolaimoidea</taxon>
        <taxon>Panagrolaimidae</taxon>
        <taxon>Panagrolaimus</taxon>
    </lineage>
</organism>
<sequence length="309" mass="35890">MAAGMIVGKKYKLTKKIGSGSFGEIYAGYDVDTHFEIACKVESNRSQHPQLLHEHKVYRTLNHSIGIPTVLHVCSDSHRNYLIMDLLGPSLEDLFNFCRRKFSTTTVAAIADQMIARIEYIHSRSYVHRDIKPDNFLIGRAKNASKIYIVDFGLAKKYRDPRTHVHVPFVSNKSLTGTARYASRNAHRGYEQSRRDDLEALGYVLVYFLRGDLPWQGLRADTKKQKYEKIAELKMCTPLHVLCQQLPGEFLSYFHHVRYLEFHQPPDYLYLRHLFRRLLPGADKLNKPISMDWTVLHQNAYQKNHSLQK</sequence>
<name>A0AC34QTF4_9BILA</name>
<protein>
    <submittedName>
        <fullName evidence="2">Protein kinase domain-containing protein</fullName>
    </submittedName>
</protein>
<reference evidence="2" key="1">
    <citation type="submission" date="2022-11" db="UniProtKB">
        <authorList>
            <consortium name="WormBaseParasite"/>
        </authorList>
    </citation>
    <scope>IDENTIFICATION</scope>
</reference>
<evidence type="ECO:0000313" key="2">
    <source>
        <dbReference type="WBParaSite" id="JU765_v2.g19343.t1"/>
    </source>
</evidence>
<proteinExistence type="predicted"/>
<dbReference type="Proteomes" id="UP000887576">
    <property type="component" value="Unplaced"/>
</dbReference>
<accession>A0AC34QTF4</accession>
<dbReference type="WBParaSite" id="JU765_v2.g19343.t1">
    <property type="protein sequence ID" value="JU765_v2.g19343.t1"/>
    <property type="gene ID" value="JU765_v2.g19343"/>
</dbReference>
<evidence type="ECO:0000313" key="1">
    <source>
        <dbReference type="Proteomes" id="UP000887576"/>
    </source>
</evidence>